<dbReference type="AlphaFoldDB" id="A0A9D3YRG4"/>
<dbReference type="Pfam" id="PF07645">
    <property type="entry name" value="EGF_CA"/>
    <property type="match status" value="1"/>
</dbReference>
<name>A0A9D3YRG4_DREPO</name>
<dbReference type="SMART" id="SM00179">
    <property type="entry name" value="EGF_CA"/>
    <property type="match status" value="1"/>
</dbReference>
<feature type="signal peptide" evidence="3">
    <location>
        <begin position="1"/>
        <end position="25"/>
    </location>
</feature>
<evidence type="ECO:0000313" key="5">
    <source>
        <dbReference type="EMBL" id="KAH3705674.1"/>
    </source>
</evidence>
<evidence type="ECO:0000259" key="4">
    <source>
        <dbReference type="PROSITE" id="PS01186"/>
    </source>
</evidence>
<organism evidence="5 6">
    <name type="scientific">Dreissena polymorpha</name>
    <name type="common">Zebra mussel</name>
    <name type="synonym">Mytilus polymorpha</name>
    <dbReference type="NCBI Taxonomy" id="45954"/>
    <lineage>
        <taxon>Eukaryota</taxon>
        <taxon>Metazoa</taxon>
        <taxon>Spiralia</taxon>
        <taxon>Lophotrochozoa</taxon>
        <taxon>Mollusca</taxon>
        <taxon>Bivalvia</taxon>
        <taxon>Autobranchia</taxon>
        <taxon>Heteroconchia</taxon>
        <taxon>Euheterodonta</taxon>
        <taxon>Imparidentia</taxon>
        <taxon>Neoheterodontei</taxon>
        <taxon>Myida</taxon>
        <taxon>Dreissenoidea</taxon>
        <taxon>Dreissenidae</taxon>
        <taxon>Dreissena</taxon>
    </lineage>
</organism>
<evidence type="ECO:0000313" key="6">
    <source>
        <dbReference type="Proteomes" id="UP000828390"/>
    </source>
</evidence>
<protein>
    <recommendedName>
        <fullName evidence="4">EGF-like domain-containing protein</fullName>
    </recommendedName>
</protein>
<keyword evidence="6" id="KW-1185">Reference proteome</keyword>
<gene>
    <name evidence="5" type="ORF">DPMN_080751</name>
</gene>
<sequence>MAINLFVDVLIVSLERIILFKGCVCDSGWSGVSCDVDIDECKDYQMTCNEPNTRCLNTPGNATCACNVGYRRNSTSGLCEGMRVL</sequence>
<reference evidence="5" key="1">
    <citation type="journal article" date="2019" name="bioRxiv">
        <title>The Genome of the Zebra Mussel, Dreissena polymorpha: A Resource for Invasive Species Research.</title>
        <authorList>
            <person name="McCartney M.A."/>
            <person name="Auch B."/>
            <person name="Kono T."/>
            <person name="Mallez S."/>
            <person name="Zhang Y."/>
            <person name="Obille A."/>
            <person name="Becker A."/>
            <person name="Abrahante J.E."/>
            <person name="Garbe J."/>
            <person name="Badalamenti J.P."/>
            <person name="Herman A."/>
            <person name="Mangelson H."/>
            <person name="Liachko I."/>
            <person name="Sullivan S."/>
            <person name="Sone E.D."/>
            <person name="Koren S."/>
            <person name="Silverstein K.A.T."/>
            <person name="Beckman K.B."/>
            <person name="Gohl D.M."/>
        </authorList>
    </citation>
    <scope>NUCLEOTIDE SEQUENCE</scope>
    <source>
        <strain evidence="5">Duluth1</strain>
        <tissue evidence="5">Whole animal</tissue>
    </source>
</reference>
<dbReference type="EMBL" id="JAIWYP010000015">
    <property type="protein sequence ID" value="KAH3705674.1"/>
    <property type="molecule type" value="Genomic_DNA"/>
</dbReference>
<dbReference type="SUPFAM" id="SSF57196">
    <property type="entry name" value="EGF/Laminin"/>
    <property type="match status" value="1"/>
</dbReference>
<accession>A0A9D3YRG4</accession>
<keyword evidence="2" id="KW-1015">Disulfide bond</keyword>
<feature type="chain" id="PRO_5039489796" description="EGF-like domain-containing protein" evidence="3">
    <location>
        <begin position="26"/>
        <end position="85"/>
    </location>
</feature>
<keyword evidence="1" id="KW-0245">EGF-like domain</keyword>
<dbReference type="Proteomes" id="UP000828390">
    <property type="component" value="Unassembled WGS sequence"/>
</dbReference>
<comment type="caution">
    <text evidence="5">The sequence shown here is derived from an EMBL/GenBank/DDBJ whole genome shotgun (WGS) entry which is preliminary data.</text>
</comment>
<dbReference type="InterPro" id="IPR001881">
    <property type="entry name" value="EGF-like_Ca-bd_dom"/>
</dbReference>
<feature type="domain" description="EGF-like" evidence="4">
    <location>
        <begin position="64"/>
        <end position="79"/>
    </location>
</feature>
<dbReference type="InterPro" id="IPR000742">
    <property type="entry name" value="EGF"/>
</dbReference>
<evidence type="ECO:0000256" key="2">
    <source>
        <dbReference type="ARBA" id="ARBA00023157"/>
    </source>
</evidence>
<dbReference type="Gene3D" id="2.10.25.10">
    <property type="entry name" value="Laminin"/>
    <property type="match status" value="1"/>
</dbReference>
<keyword evidence="3" id="KW-0732">Signal</keyword>
<reference evidence="5" key="2">
    <citation type="submission" date="2020-11" db="EMBL/GenBank/DDBJ databases">
        <authorList>
            <person name="McCartney M.A."/>
            <person name="Auch B."/>
            <person name="Kono T."/>
            <person name="Mallez S."/>
            <person name="Becker A."/>
            <person name="Gohl D.M."/>
            <person name="Silverstein K.A.T."/>
            <person name="Koren S."/>
            <person name="Bechman K.B."/>
            <person name="Herman A."/>
            <person name="Abrahante J.E."/>
            <person name="Garbe J."/>
        </authorList>
    </citation>
    <scope>NUCLEOTIDE SEQUENCE</scope>
    <source>
        <strain evidence="5">Duluth1</strain>
        <tissue evidence="5">Whole animal</tissue>
    </source>
</reference>
<proteinExistence type="predicted"/>
<dbReference type="GO" id="GO:0005509">
    <property type="term" value="F:calcium ion binding"/>
    <property type="evidence" value="ECO:0007669"/>
    <property type="project" value="InterPro"/>
</dbReference>
<evidence type="ECO:0000256" key="1">
    <source>
        <dbReference type="ARBA" id="ARBA00022536"/>
    </source>
</evidence>
<dbReference type="InterPro" id="IPR049883">
    <property type="entry name" value="NOTCH1_EGF-like"/>
</dbReference>
<dbReference type="PROSITE" id="PS01186">
    <property type="entry name" value="EGF_2"/>
    <property type="match status" value="1"/>
</dbReference>
<evidence type="ECO:0000256" key="3">
    <source>
        <dbReference type="SAM" id="SignalP"/>
    </source>
</evidence>